<feature type="domain" description="Flagellar basal body rod protein N-terminal" evidence="3">
    <location>
        <begin position="7"/>
        <end position="35"/>
    </location>
</feature>
<keyword evidence="7" id="KW-1185">Reference proteome</keyword>
<accession>A0A544TBV0</accession>
<reference evidence="6 7" key="1">
    <citation type="submission" date="2019-05" db="EMBL/GenBank/DDBJ databases">
        <title>Psychrobacillus vulpis sp. nov., a new species isolated from feces of a red fox that inhabits in The Tablas de Daimiel Natural Park, Albacete, Spain.</title>
        <authorList>
            <person name="Rodriguez M."/>
            <person name="Reina J.C."/>
            <person name="Bejar V."/>
            <person name="Llamas I."/>
        </authorList>
    </citation>
    <scope>NUCLEOTIDE SEQUENCE [LARGE SCALE GENOMIC DNA]</scope>
    <source>
        <strain evidence="6 7">NEAU-3TGS17</strain>
    </source>
</reference>
<dbReference type="InterPro" id="IPR053967">
    <property type="entry name" value="LlgE_F_G-like_D1"/>
</dbReference>
<feature type="domain" description="Flagellar hook protein FlgE/F/G-like D1" evidence="5">
    <location>
        <begin position="102"/>
        <end position="171"/>
    </location>
</feature>
<organism evidence="6 7">
    <name type="scientific">Psychrobacillus lasiicapitis</name>
    <dbReference type="NCBI Taxonomy" id="1636719"/>
    <lineage>
        <taxon>Bacteria</taxon>
        <taxon>Bacillati</taxon>
        <taxon>Bacillota</taxon>
        <taxon>Bacilli</taxon>
        <taxon>Bacillales</taxon>
        <taxon>Bacillaceae</taxon>
        <taxon>Psychrobacillus</taxon>
    </lineage>
</organism>
<evidence type="ECO:0000256" key="2">
    <source>
        <dbReference type="RuleBase" id="RU362116"/>
    </source>
</evidence>
<dbReference type="GO" id="GO:0009425">
    <property type="term" value="C:bacterial-type flagellum basal body"/>
    <property type="evidence" value="ECO:0007669"/>
    <property type="project" value="UniProtKB-SubCell"/>
</dbReference>
<evidence type="ECO:0000313" key="6">
    <source>
        <dbReference type="EMBL" id="TQR14933.1"/>
    </source>
</evidence>
<keyword evidence="2" id="KW-0975">Bacterial flagellum</keyword>
<feature type="domain" description="Flagellar basal-body/hook protein C-terminal" evidence="4">
    <location>
        <begin position="235"/>
        <end position="276"/>
    </location>
</feature>
<dbReference type="InterPro" id="IPR001444">
    <property type="entry name" value="Flag_bb_rod_N"/>
</dbReference>
<dbReference type="NCBIfam" id="TIGR03506">
    <property type="entry name" value="FlgEFG_subfam"/>
    <property type="match status" value="1"/>
</dbReference>
<keyword evidence="6" id="KW-0969">Cilium</keyword>
<dbReference type="RefSeq" id="WP_142537912.1">
    <property type="nucleotide sequence ID" value="NZ_BMIE01000001.1"/>
</dbReference>
<evidence type="ECO:0000313" key="7">
    <source>
        <dbReference type="Proteomes" id="UP000317316"/>
    </source>
</evidence>
<evidence type="ECO:0000256" key="1">
    <source>
        <dbReference type="ARBA" id="ARBA00009677"/>
    </source>
</evidence>
<dbReference type="InterPro" id="IPR010930">
    <property type="entry name" value="Flg_bb/hook_C_dom"/>
</dbReference>
<comment type="subcellular location">
    <subcellularLocation>
        <location evidence="2">Bacterial flagellum basal body</location>
    </subcellularLocation>
</comment>
<dbReference type="SUPFAM" id="SSF117143">
    <property type="entry name" value="Flagellar hook protein flgE"/>
    <property type="match status" value="1"/>
</dbReference>
<dbReference type="GO" id="GO:0071978">
    <property type="term" value="P:bacterial-type flagellum-dependent swarming motility"/>
    <property type="evidence" value="ECO:0007669"/>
    <property type="project" value="TreeGrafter"/>
</dbReference>
<proteinExistence type="inferred from homology"/>
<evidence type="ECO:0000259" key="3">
    <source>
        <dbReference type="Pfam" id="PF00460"/>
    </source>
</evidence>
<gene>
    <name evidence="6" type="ORF">FG382_05565</name>
</gene>
<comment type="caution">
    <text evidence="6">The sequence shown here is derived from an EMBL/GenBank/DDBJ whole genome shotgun (WGS) entry which is preliminary data.</text>
</comment>
<dbReference type="InterPro" id="IPR020013">
    <property type="entry name" value="Flagellar_FlgE/F/G"/>
</dbReference>
<protein>
    <submittedName>
        <fullName evidence="6">Flagellar hook-basal body protein</fullName>
    </submittedName>
</protein>
<dbReference type="Proteomes" id="UP000317316">
    <property type="component" value="Unassembled WGS sequence"/>
</dbReference>
<comment type="similarity">
    <text evidence="1 2">Belongs to the flagella basal body rod proteins family.</text>
</comment>
<keyword evidence="6" id="KW-0966">Cell projection</keyword>
<dbReference type="Pfam" id="PF00460">
    <property type="entry name" value="Flg_bb_rod"/>
    <property type="match status" value="1"/>
</dbReference>
<evidence type="ECO:0000259" key="4">
    <source>
        <dbReference type="Pfam" id="PF06429"/>
    </source>
</evidence>
<dbReference type="EMBL" id="VDGH01000003">
    <property type="protein sequence ID" value="TQR14933.1"/>
    <property type="molecule type" value="Genomic_DNA"/>
</dbReference>
<name>A0A544TBV0_9BACI</name>
<dbReference type="AlphaFoldDB" id="A0A544TBV0"/>
<dbReference type="Pfam" id="PF06429">
    <property type="entry name" value="Flg_bbr_C"/>
    <property type="match status" value="1"/>
</dbReference>
<evidence type="ECO:0000259" key="5">
    <source>
        <dbReference type="Pfam" id="PF22692"/>
    </source>
</evidence>
<dbReference type="PANTHER" id="PTHR30435">
    <property type="entry name" value="FLAGELLAR PROTEIN"/>
    <property type="match status" value="1"/>
</dbReference>
<keyword evidence="6" id="KW-0282">Flagellum</keyword>
<dbReference type="InterPro" id="IPR037925">
    <property type="entry name" value="FlgE/F/G-like"/>
</dbReference>
<dbReference type="PANTHER" id="PTHR30435:SF19">
    <property type="entry name" value="FLAGELLAR BASAL-BODY ROD PROTEIN FLGG"/>
    <property type="match status" value="1"/>
</dbReference>
<sequence>MLRTMITATNTMSQLQSQLDIIGNNLSNSGTHGYKTKDVKFQELLYQQYNNDKLDKAERQSPVGIRYGVGASLAQTQMNWKQGSLQSTGRDLDFAFQEPKQYFNVLMPDGENGQQTAYTRQGAFYVSPLENGQLMLVNGDGYPIADSAGQVITIPENVSSFSVNETGILTATYPDGATVQRELVVSVLQKPQLMEQISSTYIGMPTNLDELGVNAEDVMTDLQGAERSEIALTNQVLEMSNVDISKEMTDLMTAQRSYQFNARSITIADQMMGLINGIR</sequence>
<dbReference type="Pfam" id="PF22692">
    <property type="entry name" value="LlgE_F_G_D1"/>
    <property type="match status" value="1"/>
</dbReference>
<dbReference type="OrthoDB" id="9804559at2"/>